<organism evidence="1 2">
    <name type="scientific">Candidatus Daviesbacteria bacterium RIFCSPHIGHO2_02_FULL_41_10</name>
    <dbReference type="NCBI Taxonomy" id="1797774"/>
    <lineage>
        <taxon>Bacteria</taxon>
        <taxon>Candidatus Daviesiibacteriota</taxon>
    </lineage>
</organism>
<name>A0A1F5JZ40_9BACT</name>
<sequence>MGSKAEHSIYRSPQLTKAFTDIRLGHGLSVRTLANQVHVGVSTVDRILNPNDRKGVSWDTFSRVVLGLTNNEEERDLLRNLAESSPVFNNYISPFAQRVDRAVEKLGLSQTSRALLQSLILRQISMIGGALQEVESTSRAHPQEDQRFQDASNLPTRFPISRVKRSGSSAP</sequence>
<evidence type="ECO:0000313" key="2">
    <source>
        <dbReference type="Proteomes" id="UP000177258"/>
    </source>
</evidence>
<dbReference type="EMBL" id="MFDB01000002">
    <property type="protein sequence ID" value="OGE33949.1"/>
    <property type="molecule type" value="Genomic_DNA"/>
</dbReference>
<protein>
    <submittedName>
        <fullName evidence="1">Uncharacterized protein</fullName>
    </submittedName>
</protein>
<gene>
    <name evidence="1" type="ORF">A3D83_03480</name>
</gene>
<reference evidence="1 2" key="1">
    <citation type="journal article" date="2016" name="Nat. Commun.">
        <title>Thousands of microbial genomes shed light on interconnected biogeochemical processes in an aquifer system.</title>
        <authorList>
            <person name="Anantharaman K."/>
            <person name="Brown C.T."/>
            <person name="Hug L.A."/>
            <person name="Sharon I."/>
            <person name="Castelle C.J."/>
            <person name="Probst A.J."/>
            <person name="Thomas B.C."/>
            <person name="Singh A."/>
            <person name="Wilkins M.J."/>
            <person name="Karaoz U."/>
            <person name="Brodie E.L."/>
            <person name="Williams K.H."/>
            <person name="Hubbard S.S."/>
            <person name="Banfield J.F."/>
        </authorList>
    </citation>
    <scope>NUCLEOTIDE SEQUENCE [LARGE SCALE GENOMIC DNA]</scope>
</reference>
<evidence type="ECO:0000313" key="1">
    <source>
        <dbReference type="EMBL" id="OGE33949.1"/>
    </source>
</evidence>
<dbReference type="AlphaFoldDB" id="A0A1F5JZ40"/>
<proteinExistence type="predicted"/>
<accession>A0A1F5JZ40</accession>
<comment type="caution">
    <text evidence="1">The sequence shown here is derived from an EMBL/GenBank/DDBJ whole genome shotgun (WGS) entry which is preliminary data.</text>
</comment>
<dbReference type="Proteomes" id="UP000177258">
    <property type="component" value="Unassembled WGS sequence"/>
</dbReference>